<dbReference type="Proteomes" id="UP000595894">
    <property type="component" value="Chromosome"/>
</dbReference>
<gene>
    <name evidence="1" type="ORF">H5J25_18000</name>
</gene>
<protein>
    <submittedName>
        <fullName evidence="1">Uncharacterized protein</fullName>
    </submittedName>
</protein>
<proteinExistence type="predicted"/>
<sequence>MRQKPTRAQDRAARLHREALNCLAIAVKEEEVDHTAQLIDEALKLAKRSRELSGVE</sequence>
<evidence type="ECO:0000313" key="1">
    <source>
        <dbReference type="EMBL" id="QQV77187.1"/>
    </source>
</evidence>
<accession>A0A974S445</accession>
<reference evidence="2" key="1">
    <citation type="submission" date="2020-09" db="EMBL/GenBank/DDBJ databases">
        <title>Sphingomonas sp., a new species isolated from pork steak.</title>
        <authorList>
            <person name="Heidler von Heilborn D."/>
        </authorList>
    </citation>
    <scope>NUCLEOTIDE SEQUENCE [LARGE SCALE GENOMIC DNA]</scope>
</reference>
<organism evidence="1 2">
    <name type="scientific">Sphingomonas aliaeris</name>
    <dbReference type="NCBI Taxonomy" id="2759526"/>
    <lineage>
        <taxon>Bacteria</taxon>
        <taxon>Pseudomonadati</taxon>
        <taxon>Pseudomonadota</taxon>
        <taxon>Alphaproteobacteria</taxon>
        <taxon>Sphingomonadales</taxon>
        <taxon>Sphingomonadaceae</taxon>
        <taxon>Sphingomonas</taxon>
    </lineage>
</organism>
<keyword evidence="2" id="KW-1185">Reference proteome</keyword>
<name>A0A974S445_9SPHN</name>
<dbReference type="AlphaFoldDB" id="A0A974S445"/>
<dbReference type="KEGG" id="sari:H5J25_18000"/>
<dbReference type="RefSeq" id="WP_202093454.1">
    <property type="nucleotide sequence ID" value="NZ_CP061035.1"/>
</dbReference>
<evidence type="ECO:0000313" key="2">
    <source>
        <dbReference type="Proteomes" id="UP000595894"/>
    </source>
</evidence>
<dbReference type="EMBL" id="CP061035">
    <property type="protein sequence ID" value="QQV77187.1"/>
    <property type="molecule type" value="Genomic_DNA"/>
</dbReference>